<evidence type="ECO:0000313" key="5">
    <source>
        <dbReference type="Proteomes" id="UP000199306"/>
    </source>
</evidence>
<dbReference type="InterPro" id="IPR028098">
    <property type="entry name" value="Glyco_trans_4-like_N"/>
</dbReference>
<dbReference type="STRING" id="1079859.SAMN04515674_11760"/>
<dbReference type="PANTHER" id="PTHR46401:SF2">
    <property type="entry name" value="GLYCOSYLTRANSFERASE WBBK-RELATED"/>
    <property type="match status" value="1"/>
</dbReference>
<evidence type="ECO:0000259" key="2">
    <source>
        <dbReference type="Pfam" id="PF00534"/>
    </source>
</evidence>
<dbReference type="GO" id="GO:0009103">
    <property type="term" value="P:lipopolysaccharide biosynthetic process"/>
    <property type="evidence" value="ECO:0007669"/>
    <property type="project" value="TreeGrafter"/>
</dbReference>
<dbReference type="InterPro" id="IPR001296">
    <property type="entry name" value="Glyco_trans_1"/>
</dbReference>
<protein>
    <submittedName>
        <fullName evidence="4">Glycosyltransferase involved in cell wall bisynthesis</fullName>
    </submittedName>
</protein>
<organism evidence="4 5">
    <name type="scientific">Pseudarcicella hirudinis</name>
    <dbReference type="NCBI Taxonomy" id="1079859"/>
    <lineage>
        <taxon>Bacteria</taxon>
        <taxon>Pseudomonadati</taxon>
        <taxon>Bacteroidota</taxon>
        <taxon>Cytophagia</taxon>
        <taxon>Cytophagales</taxon>
        <taxon>Flectobacillaceae</taxon>
        <taxon>Pseudarcicella</taxon>
    </lineage>
</organism>
<dbReference type="GO" id="GO:0016757">
    <property type="term" value="F:glycosyltransferase activity"/>
    <property type="evidence" value="ECO:0007669"/>
    <property type="project" value="InterPro"/>
</dbReference>
<evidence type="ECO:0000256" key="1">
    <source>
        <dbReference type="ARBA" id="ARBA00022679"/>
    </source>
</evidence>
<proteinExistence type="predicted"/>
<dbReference type="SUPFAM" id="SSF53756">
    <property type="entry name" value="UDP-Glycosyltransferase/glycogen phosphorylase"/>
    <property type="match status" value="1"/>
</dbReference>
<dbReference type="Proteomes" id="UP000199306">
    <property type="component" value="Unassembled WGS sequence"/>
</dbReference>
<feature type="domain" description="Glycosyl transferase family 1" evidence="2">
    <location>
        <begin position="187"/>
        <end position="345"/>
    </location>
</feature>
<evidence type="ECO:0000313" key="4">
    <source>
        <dbReference type="EMBL" id="SFQ39960.1"/>
    </source>
</evidence>
<keyword evidence="1 4" id="KW-0808">Transferase</keyword>
<dbReference type="OrthoDB" id="9801609at2"/>
<feature type="domain" description="Glycosyltransferase subfamily 4-like N-terminal" evidence="3">
    <location>
        <begin position="16"/>
        <end position="176"/>
    </location>
</feature>
<name>A0A1I5Y772_9BACT</name>
<keyword evidence="5" id="KW-1185">Reference proteome</keyword>
<sequence length="369" mass="42330">MKVLYDHQAFTGVKFGGISRYFYYLMNYYKDRTDIDFDLSLKYSNNFYLKNQPFAKHLSYDLLSDSKYANRGFSLLNRLNSKKIISRQDFDIFHPTFYHRYFLDIVGNKPVVLTFHDVTTEKFHEQYPEIGGDMKDLKQTLLDRADKVIAVSENTRQDILQYFAVDEKKIKVIHLGTPDIHQNPLKDLQIALPEKFILYVGSRDAFKNFAFFLKAASVVLKKHKDLKILCAGAGAFSETETTMINDLGLSGRIMHIKAQKDAILYSVYQKALVFVYPSLYEGFGIPVLEAFACACPALLSNAGSLPEVGGEAALYFDPAREEELIAQLEKVVEDEQLNKKMKEDGLERGKLFSWEKTSLQTLEVYKSLM</sequence>
<evidence type="ECO:0000259" key="3">
    <source>
        <dbReference type="Pfam" id="PF13439"/>
    </source>
</evidence>
<accession>A0A1I5Y772</accession>
<dbReference type="Pfam" id="PF13439">
    <property type="entry name" value="Glyco_transf_4"/>
    <property type="match status" value="1"/>
</dbReference>
<dbReference type="CDD" id="cd03809">
    <property type="entry name" value="GT4_MtfB-like"/>
    <property type="match status" value="1"/>
</dbReference>
<dbReference type="PANTHER" id="PTHR46401">
    <property type="entry name" value="GLYCOSYLTRANSFERASE WBBK-RELATED"/>
    <property type="match status" value="1"/>
</dbReference>
<dbReference type="AlphaFoldDB" id="A0A1I5Y772"/>
<dbReference type="EMBL" id="FOXH01000017">
    <property type="protein sequence ID" value="SFQ39960.1"/>
    <property type="molecule type" value="Genomic_DNA"/>
</dbReference>
<dbReference type="RefSeq" id="WP_092019319.1">
    <property type="nucleotide sequence ID" value="NZ_FOXH01000017.1"/>
</dbReference>
<dbReference type="Gene3D" id="3.40.50.2000">
    <property type="entry name" value="Glycogen Phosphorylase B"/>
    <property type="match status" value="2"/>
</dbReference>
<dbReference type="Pfam" id="PF00534">
    <property type="entry name" value="Glycos_transf_1"/>
    <property type="match status" value="1"/>
</dbReference>
<gene>
    <name evidence="4" type="ORF">SAMN04515674_11760</name>
</gene>
<reference evidence="4 5" key="1">
    <citation type="submission" date="2016-10" db="EMBL/GenBank/DDBJ databases">
        <authorList>
            <person name="de Groot N.N."/>
        </authorList>
    </citation>
    <scope>NUCLEOTIDE SEQUENCE [LARGE SCALE GENOMIC DNA]</scope>
    <source>
        <strain evidence="5">E92,LMG 26720,CCM 7988</strain>
    </source>
</reference>